<keyword evidence="4" id="KW-1185">Reference proteome</keyword>
<keyword evidence="2" id="KW-1133">Transmembrane helix</keyword>
<sequence length="169" mass="17954">MAFGRWGGRGVASLQQWCAADYSSESAVGTRARNNECSQDLRLQWWNMVLELVVLLAVAATVIHAFALTSSRVALSTLLGVVTVMLMLDTNQYLGQRRGSVGVTRHRETTYFVGALLCSLFNFLLILVLGNHHGTTAVAEGAPLGKGTHTATGPAVADRPATTTGPGIV</sequence>
<keyword evidence="2" id="KW-0472">Membrane</keyword>
<protein>
    <submittedName>
        <fullName evidence="3">Uncharacterized protein</fullName>
    </submittedName>
</protein>
<evidence type="ECO:0000256" key="2">
    <source>
        <dbReference type="SAM" id="Phobius"/>
    </source>
</evidence>
<evidence type="ECO:0000256" key="1">
    <source>
        <dbReference type="SAM" id="MobiDB-lite"/>
    </source>
</evidence>
<organism evidence="3 4">
    <name type="scientific">Elliptochloris bilobata</name>
    <dbReference type="NCBI Taxonomy" id="381761"/>
    <lineage>
        <taxon>Eukaryota</taxon>
        <taxon>Viridiplantae</taxon>
        <taxon>Chlorophyta</taxon>
        <taxon>core chlorophytes</taxon>
        <taxon>Trebouxiophyceae</taxon>
        <taxon>Trebouxiophyceae incertae sedis</taxon>
        <taxon>Elliptochloris clade</taxon>
        <taxon>Elliptochloris</taxon>
    </lineage>
</organism>
<keyword evidence="2" id="KW-0812">Transmembrane</keyword>
<feature type="region of interest" description="Disordered" evidence="1">
    <location>
        <begin position="143"/>
        <end position="169"/>
    </location>
</feature>
<dbReference type="Proteomes" id="UP001445335">
    <property type="component" value="Unassembled WGS sequence"/>
</dbReference>
<dbReference type="EMBL" id="JALJOU010000049">
    <property type="protein sequence ID" value="KAK9830887.1"/>
    <property type="molecule type" value="Genomic_DNA"/>
</dbReference>
<accession>A0AAW1RAJ6</accession>
<feature type="transmembrane region" description="Helical" evidence="2">
    <location>
        <begin position="73"/>
        <end position="90"/>
    </location>
</feature>
<proteinExistence type="predicted"/>
<comment type="caution">
    <text evidence="3">The sequence shown here is derived from an EMBL/GenBank/DDBJ whole genome shotgun (WGS) entry which is preliminary data.</text>
</comment>
<feature type="transmembrane region" description="Helical" evidence="2">
    <location>
        <begin position="48"/>
        <end position="67"/>
    </location>
</feature>
<reference evidence="3 4" key="1">
    <citation type="journal article" date="2024" name="Nat. Commun.">
        <title>Phylogenomics reveals the evolutionary origins of lichenization in chlorophyte algae.</title>
        <authorList>
            <person name="Puginier C."/>
            <person name="Libourel C."/>
            <person name="Otte J."/>
            <person name="Skaloud P."/>
            <person name="Haon M."/>
            <person name="Grisel S."/>
            <person name="Petersen M."/>
            <person name="Berrin J.G."/>
            <person name="Delaux P.M."/>
            <person name="Dal Grande F."/>
            <person name="Keller J."/>
        </authorList>
    </citation>
    <scope>NUCLEOTIDE SEQUENCE [LARGE SCALE GENOMIC DNA]</scope>
    <source>
        <strain evidence="3 4">SAG 245.80</strain>
    </source>
</reference>
<gene>
    <name evidence="3" type="ORF">WJX81_001832</name>
</gene>
<dbReference type="AlphaFoldDB" id="A0AAW1RAJ6"/>
<evidence type="ECO:0000313" key="3">
    <source>
        <dbReference type="EMBL" id="KAK9830887.1"/>
    </source>
</evidence>
<evidence type="ECO:0000313" key="4">
    <source>
        <dbReference type="Proteomes" id="UP001445335"/>
    </source>
</evidence>
<name>A0AAW1RAJ6_9CHLO</name>
<feature type="transmembrane region" description="Helical" evidence="2">
    <location>
        <begin position="111"/>
        <end position="130"/>
    </location>
</feature>